<dbReference type="SUPFAM" id="SSF143437">
    <property type="entry name" value="THUMP domain-like"/>
    <property type="match status" value="1"/>
</dbReference>
<dbReference type="Pfam" id="PF02926">
    <property type="entry name" value="THUMP"/>
    <property type="match status" value="1"/>
</dbReference>
<dbReference type="GO" id="GO:0043527">
    <property type="term" value="C:tRNA methyltransferase complex"/>
    <property type="evidence" value="ECO:0007669"/>
    <property type="project" value="UniProtKB-ARBA"/>
</dbReference>
<keyword evidence="6" id="KW-1185">Reference proteome</keyword>
<evidence type="ECO:0000256" key="1">
    <source>
        <dbReference type="ARBA" id="ARBA00008361"/>
    </source>
</evidence>
<sequence length="502" mass="55484">MNDSDFQSCALQFYCTAGNGMESFLIQEVKLKLAAKDVDHIPGKVFFTTFVGIKQVRELKSAERLFLLLKRSSPLLGHSESQIKSRLVGDGNDWTAAVLSWRFLQREIMRRDSPASMVLPGCKRKRMEEESSVDTPYFDKPPTVGLDRSSQELADHMSSAEVCRSEKCFGGNKNEVNKVDTDCDEELQKDNGDSFSTRVSMVSFRVSCRCSGALSRRFSTQDVSRIIGMAASRQLGWKVDLRKPDLEVNVYISDDHCVLGIPLFRLPLANRSYMKTTGLRSTIAWAMTSLSDIKPGSRVLDPMCGVGTILLEAAQEYRDAFFLGMDVDGSQLVKAGQNVEFSEHRNRIQLIQASCKGIPLSSCSVDAVVCDIPFGKKFGNKTDMAACLPTIVNEMERILCVGGTLVLLLSPQLSCLLKKVMTPQPLPSHTQEEKTELGFGGVVDPSVTRSLFPSLEPHRYHRVSLGAIDGIIHKYVKIQTSVPSLRGADCTHGQTHPLETGS</sequence>
<dbReference type="GO" id="GO:0003723">
    <property type="term" value="F:RNA binding"/>
    <property type="evidence" value="ECO:0007669"/>
    <property type="project" value="UniProtKB-UniRule"/>
</dbReference>
<keyword evidence="2" id="KW-0489">Methyltransferase</keyword>
<dbReference type="GO" id="GO:0032259">
    <property type="term" value="P:methylation"/>
    <property type="evidence" value="ECO:0007669"/>
    <property type="project" value="UniProtKB-KW"/>
</dbReference>
<evidence type="ECO:0000256" key="3">
    <source>
        <dbReference type="PROSITE-ProRule" id="PRU00529"/>
    </source>
</evidence>
<keyword evidence="2" id="KW-0808">Transferase</keyword>
<comment type="similarity">
    <text evidence="1">Belongs to the methyltransferase superfamily.</text>
</comment>
<dbReference type="PANTHER" id="PTHR14911">
    <property type="entry name" value="THUMP DOMAIN-CONTAINING"/>
    <property type="match status" value="1"/>
</dbReference>
<dbReference type="CDD" id="cd02440">
    <property type="entry name" value="AdoMet_MTases"/>
    <property type="match status" value="1"/>
</dbReference>
<accession>A0ABD0WLJ8</accession>
<dbReference type="Pfam" id="PF01170">
    <property type="entry name" value="UPF0020"/>
    <property type="match status" value="1"/>
</dbReference>
<dbReference type="InterPro" id="IPR029063">
    <property type="entry name" value="SAM-dependent_MTases_sf"/>
</dbReference>
<dbReference type="Gene3D" id="3.30.2130.30">
    <property type="match status" value="1"/>
</dbReference>
<keyword evidence="3" id="KW-0694">RNA-binding</keyword>
<proteinExistence type="inferred from homology"/>
<dbReference type="Gene3D" id="3.40.50.150">
    <property type="entry name" value="Vaccinia Virus protein VP39"/>
    <property type="match status" value="1"/>
</dbReference>
<protein>
    <recommendedName>
        <fullName evidence="4">THUMP domain-containing protein</fullName>
    </recommendedName>
</protein>
<reference evidence="5 6" key="1">
    <citation type="submission" date="2024-06" db="EMBL/GenBank/DDBJ databases">
        <authorList>
            <person name="Pan Q."/>
            <person name="Wen M."/>
            <person name="Jouanno E."/>
            <person name="Zahm M."/>
            <person name="Klopp C."/>
            <person name="Cabau C."/>
            <person name="Louis A."/>
            <person name="Berthelot C."/>
            <person name="Parey E."/>
            <person name="Roest Crollius H."/>
            <person name="Montfort J."/>
            <person name="Robinson-Rechavi M."/>
            <person name="Bouchez O."/>
            <person name="Lampietro C."/>
            <person name="Lopez Roques C."/>
            <person name="Donnadieu C."/>
            <person name="Postlethwait J."/>
            <person name="Bobe J."/>
            <person name="Verreycken H."/>
            <person name="Guiguen Y."/>
        </authorList>
    </citation>
    <scope>NUCLEOTIDE SEQUENCE [LARGE SCALE GENOMIC DNA]</scope>
    <source>
        <strain evidence="5">Up_M1</strain>
        <tissue evidence="5">Testis</tissue>
    </source>
</reference>
<dbReference type="PROSITE" id="PS51165">
    <property type="entry name" value="THUMP"/>
    <property type="match status" value="1"/>
</dbReference>
<dbReference type="EMBL" id="JAGEUA010000010">
    <property type="protein sequence ID" value="KAL0964552.1"/>
    <property type="molecule type" value="Genomic_DNA"/>
</dbReference>
<evidence type="ECO:0000313" key="6">
    <source>
        <dbReference type="Proteomes" id="UP001557470"/>
    </source>
</evidence>
<organism evidence="5 6">
    <name type="scientific">Umbra pygmaea</name>
    <name type="common">Eastern mudminnow</name>
    <dbReference type="NCBI Taxonomy" id="75934"/>
    <lineage>
        <taxon>Eukaryota</taxon>
        <taxon>Metazoa</taxon>
        <taxon>Chordata</taxon>
        <taxon>Craniata</taxon>
        <taxon>Vertebrata</taxon>
        <taxon>Euteleostomi</taxon>
        <taxon>Actinopterygii</taxon>
        <taxon>Neopterygii</taxon>
        <taxon>Teleostei</taxon>
        <taxon>Protacanthopterygii</taxon>
        <taxon>Esociformes</taxon>
        <taxon>Umbridae</taxon>
        <taxon>Umbra</taxon>
    </lineage>
</organism>
<feature type="domain" description="THUMP" evidence="4">
    <location>
        <begin position="159"/>
        <end position="263"/>
    </location>
</feature>
<name>A0ABD0WLJ8_UMBPY</name>
<dbReference type="GO" id="GO:0008173">
    <property type="term" value="F:RNA methyltransferase activity"/>
    <property type="evidence" value="ECO:0007669"/>
    <property type="project" value="UniProtKB-ARBA"/>
</dbReference>
<dbReference type="Proteomes" id="UP001557470">
    <property type="component" value="Unassembled WGS sequence"/>
</dbReference>
<evidence type="ECO:0000256" key="2">
    <source>
        <dbReference type="ARBA" id="ARBA00022603"/>
    </source>
</evidence>
<dbReference type="FunFam" id="3.40.50.150:FF:000073">
    <property type="entry name" value="THUMP domain containing 3"/>
    <property type="match status" value="1"/>
</dbReference>
<dbReference type="PANTHER" id="PTHR14911:SF1">
    <property type="entry name" value="THUMP DOMAIN-CONTAINING PROTEIN 2"/>
    <property type="match status" value="1"/>
</dbReference>
<dbReference type="SUPFAM" id="SSF53335">
    <property type="entry name" value="S-adenosyl-L-methionine-dependent methyltransferases"/>
    <property type="match status" value="1"/>
</dbReference>
<dbReference type="CDD" id="cd11715">
    <property type="entry name" value="THUMP_AdoMetMT"/>
    <property type="match status" value="1"/>
</dbReference>
<gene>
    <name evidence="5" type="ORF">UPYG_G00325530</name>
</gene>
<evidence type="ECO:0000259" key="4">
    <source>
        <dbReference type="PROSITE" id="PS51165"/>
    </source>
</evidence>
<evidence type="ECO:0000313" key="5">
    <source>
        <dbReference type="EMBL" id="KAL0964552.1"/>
    </source>
</evidence>
<dbReference type="InterPro" id="IPR000241">
    <property type="entry name" value="RlmKL-like_Mtase"/>
</dbReference>
<dbReference type="AlphaFoldDB" id="A0ABD0WLJ8"/>
<dbReference type="InterPro" id="IPR004114">
    <property type="entry name" value="THUMP_dom"/>
</dbReference>
<dbReference type="SMART" id="SM00981">
    <property type="entry name" value="THUMP"/>
    <property type="match status" value="1"/>
</dbReference>
<comment type="caution">
    <text evidence="5">The sequence shown here is derived from an EMBL/GenBank/DDBJ whole genome shotgun (WGS) entry which is preliminary data.</text>
</comment>